<gene>
    <name evidence="1" type="ordered locus">BH1098</name>
</gene>
<proteinExistence type="predicted"/>
<keyword evidence="2" id="KW-1185">Reference proteome</keyword>
<dbReference type="HOGENOM" id="CLU_1923349_0_0_9"/>
<dbReference type="AlphaFoldDB" id="Q9KDW3"/>
<dbReference type="OrthoDB" id="7593728at2"/>
<dbReference type="Proteomes" id="UP000001258">
    <property type="component" value="Chromosome"/>
</dbReference>
<dbReference type="RefSeq" id="WP_010897268.1">
    <property type="nucleotide sequence ID" value="NC_002570.2"/>
</dbReference>
<dbReference type="eggNOG" id="COG1568">
    <property type="taxonomic scope" value="Bacteria"/>
</dbReference>
<dbReference type="KEGG" id="bha:BH1098"/>
<reference evidence="1 2" key="1">
    <citation type="journal article" date="2000" name="Nucleic Acids Res.">
        <title>Complete genome sequence of the alkaliphilic bacterium Bacillus halodurans and genomic sequence comparison with Bacillus subtilis.</title>
        <authorList>
            <person name="Takami H."/>
            <person name="Nakasone K."/>
            <person name="Takaki Y."/>
            <person name="Maeno G."/>
            <person name="Sasaki R."/>
            <person name="Masui N."/>
            <person name="Fuji F."/>
            <person name="Hirama C."/>
            <person name="Nakamura Y."/>
            <person name="Ogasawara N."/>
            <person name="Kuhara S."/>
            <person name="Horikoshi K."/>
        </authorList>
    </citation>
    <scope>NUCLEOTIDE SEQUENCE [LARGE SCALE GENOMIC DNA]</scope>
    <source>
        <strain evidence="2">ATCC BAA-125 / DSM 18197 / FERM 7344 / JCM 9153 / C-125</strain>
    </source>
</reference>
<organism evidence="1 2">
    <name type="scientific">Halalkalibacterium halodurans (strain ATCC BAA-125 / DSM 18197 / FERM 7344 / JCM 9153 / C-125)</name>
    <name type="common">Bacillus halodurans</name>
    <dbReference type="NCBI Taxonomy" id="272558"/>
    <lineage>
        <taxon>Bacteria</taxon>
        <taxon>Bacillati</taxon>
        <taxon>Bacillota</taxon>
        <taxon>Bacilli</taxon>
        <taxon>Bacillales</taxon>
        <taxon>Bacillaceae</taxon>
        <taxon>Halalkalibacterium (ex Joshi et al. 2022)</taxon>
    </lineage>
</organism>
<evidence type="ECO:0000313" key="1">
    <source>
        <dbReference type="EMBL" id="BAB04817.1"/>
    </source>
</evidence>
<accession>Q9KDW3</accession>
<evidence type="ECO:0000313" key="2">
    <source>
        <dbReference type="Proteomes" id="UP000001258"/>
    </source>
</evidence>
<name>Q9KDW3_HALH5</name>
<dbReference type="EMBL" id="BA000004">
    <property type="protein sequence ID" value="BAB04817.1"/>
    <property type="molecule type" value="Genomic_DNA"/>
</dbReference>
<protein>
    <submittedName>
        <fullName evidence="1">BH1098 protein</fullName>
    </submittedName>
</protein>
<dbReference type="PIR" id="B83787">
    <property type="entry name" value="B83787"/>
</dbReference>
<sequence>MQKQLRQIAADMQLEEHYHTLEKALLALYFHKNCPTKSLAHTTNLPIPIVSAMKKEFSKRGWGKHSLTKKGQLAVSQYFQLSDADAELYRQLTTDATFRTEWIKKNVSELSAIYNARPTANVRIDQAKCTV</sequence>